<geneLocation type="plasmid" evidence="3 4">
    <name>pAMI5</name>
</geneLocation>
<dbReference type="Gene3D" id="3.30.70.1230">
    <property type="entry name" value="Nucleotide cyclase"/>
    <property type="match status" value="1"/>
</dbReference>
<proteinExistence type="predicted"/>
<evidence type="ECO:0000259" key="2">
    <source>
        <dbReference type="PROSITE" id="PS50125"/>
    </source>
</evidence>
<dbReference type="InterPro" id="IPR029787">
    <property type="entry name" value="Nucleotide_cyclase"/>
</dbReference>
<dbReference type="PROSITE" id="PS50125">
    <property type="entry name" value="GUANYLATE_CYCLASE_2"/>
    <property type="match status" value="1"/>
</dbReference>
<dbReference type="PANTHER" id="PTHR43081:SF1">
    <property type="entry name" value="ADENYLATE CYCLASE, TERMINAL-DIFFERENTIATION SPECIFIC"/>
    <property type="match status" value="1"/>
</dbReference>
<dbReference type="OrthoDB" id="341967at2"/>
<dbReference type="Pfam" id="PF05226">
    <property type="entry name" value="CHASE2"/>
    <property type="match status" value="1"/>
</dbReference>
<feature type="transmembrane region" description="Helical" evidence="1">
    <location>
        <begin position="396"/>
        <end position="417"/>
    </location>
</feature>
<dbReference type="Pfam" id="PF00211">
    <property type="entry name" value="Guanylate_cyc"/>
    <property type="match status" value="1"/>
</dbReference>
<dbReference type="SMART" id="SM00044">
    <property type="entry name" value="CYCc"/>
    <property type="match status" value="1"/>
</dbReference>
<dbReference type="EMBL" id="CP006653">
    <property type="protein sequence ID" value="AGT11165.1"/>
    <property type="molecule type" value="Genomic_DNA"/>
</dbReference>
<dbReference type="InterPro" id="IPR050697">
    <property type="entry name" value="Adenylyl/Guanylyl_Cyclase_3/4"/>
</dbReference>
<name>S5Y696_PARAH</name>
<dbReference type="Proteomes" id="UP000015480">
    <property type="component" value="Plasmid pAMI5"/>
</dbReference>
<dbReference type="PATRIC" id="fig|1367847.3.peg.4132"/>
<dbReference type="CDD" id="cd07302">
    <property type="entry name" value="CHD"/>
    <property type="match status" value="1"/>
</dbReference>
<organism evidence="3 4">
    <name type="scientific">Paracoccus aminophilus JCM 7686</name>
    <dbReference type="NCBI Taxonomy" id="1367847"/>
    <lineage>
        <taxon>Bacteria</taxon>
        <taxon>Pseudomonadati</taxon>
        <taxon>Pseudomonadota</taxon>
        <taxon>Alphaproteobacteria</taxon>
        <taxon>Rhodobacterales</taxon>
        <taxon>Paracoccaceae</taxon>
        <taxon>Paracoccus</taxon>
    </lineage>
</organism>
<accession>S5Y696</accession>
<keyword evidence="3" id="KW-0614">Plasmid</keyword>
<dbReference type="GO" id="GO:0006171">
    <property type="term" value="P:cAMP biosynthetic process"/>
    <property type="evidence" value="ECO:0007669"/>
    <property type="project" value="TreeGrafter"/>
</dbReference>
<dbReference type="GO" id="GO:0004016">
    <property type="term" value="F:adenylate cyclase activity"/>
    <property type="evidence" value="ECO:0007669"/>
    <property type="project" value="UniProtKB-EC"/>
</dbReference>
<keyword evidence="1" id="KW-0472">Membrane</keyword>
<dbReference type="RefSeq" id="WP_020952936.1">
    <property type="nucleotide sequence ID" value="NC_022043.1"/>
</dbReference>
<feature type="transmembrane region" description="Helical" evidence="1">
    <location>
        <begin position="366"/>
        <end position="389"/>
    </location>
</feature>
<keyword evidence="4" id="KW-1185">Reference proteome</keyword>
<keyword evidence="1" id="KW-1133">Transmembrane helix</keyword>
<evidence type="ECO:0000313" key="4">
    <source>
        <dbReference type="Proteomes" id="UP000015480"/>
    </source>
</evidence>
<dbReference type="InterPro" id="IPR007890">
    <property type="entry name" value="CHASE2"/>
</dbReference>
<dbReference type="GO" id="GO:0035556">
    <property type="term" value="P:intracellular signal transduction"/>
    <property type="evidence" value="ECO:0007669"/>
    <property type="project" value="InterPro"/>
</dbReference>
<feature type="transmembrane region" description="Helical" evidence="1">
    <location>
        <begin position="423"/>
        <end position="443"/>
    </location>
</feature>
<dbReference type="PANTHER" id="PTHR43081">
    <property type="entry name" value="ADENYLATE CYCLASE, TERMINAL-DIFFERENTIATION SPECIFIC-RELATED"/>
    <property type="match status" value="1"/>
</dbReference>
<sequence>MIRLWPSSPVGRRRAGVSLAGLATLLLALFAATLFQPWRERLTFQVFDAYQRLAPRAATDPAVAVVDIDEASIAALGQWPWPRGTVADLVDRLGGMGAAAIAFDMSFSEPDRTSLDQAVTRLRNMGASINLPDGGAALNSDAAFAAAIARNPVVLGVALNNETRTPPPKPRAGFAFGGSDPLSYLPHFTGSIGNIAPLTAAATGIGSFSFVPSSDNIVRTMPLVVATEEGLFPALNVEALRVAQGASSFVLRSTDASGELGGSGGAMTALKVGTLSAPTDADGRLWLHFSGMPRMPVIPAADVLDPTKAAVIEPEISGRIVLIGTSAIGLRDIVATPISRSWPGVKVHAEVIDQIINQSFLTRPDWAPGAELTVAVLASVVLIGIVALLGPVLSSLGLGLLLAAVAGLSWISFNRFGLLLDPVLPVLCLIAVFGLTAPLLIALTNREKLFVRSAFGRYLSPTLVDRLSDDPSALRLGGEARELTVLFSDIRGFTTLSERLDPTALTALLNGFLTPMTDVLLAHEATIDKYIGDAIMAFWNAPLEIEGHERKACLAALAMAEAVERMNRERGSEIRIGVGLHRGMACVGNLGSIQRFSYSAIGDTVNLASRVEGLTKQYGVSIAVTEAVRAAVSEATGEDLAFLELDRVRVVGRAAPVALFALLGDENQARQPAFYDWRLAHEAFLAAYRAGDFATATTRLAALRTRAEPGLQGLYEQYHERITNLLAKPPGPDWDGVYTAKSK</sequence>
<dbReference type="EC" id="4.6.1.1" evidence="3"/>
<dbReference type="HOGENOM" id="CLU_000445_85_1_5"/>
<dbReference type="SUPFAM" id="SSF55073">
    <property type="entry name" value="Nucleotide cyclase"/>
    <property type="match status" value="1"/>
</dbReference>
<keyword evidence="3" id="KW-0456">Lyase</keyword>
<feature type="domain" description="Guanylate cyclase" evidence="2">
    <location>
        <begin position="484"/>
        <end position="612"/>
    </location>
</feature>
<dbReference type="KEGG" id="pami:JCM7686_pAMI5p099"/>
<dbReference type="SMART" id="SM01080">
    <property type="entry name" value="CHASE2"/>
    <property type="match status" value="1"/>
</dbReference>
<dbReference type="AlphaFoldDB" id="S5Y696"/>
<keyword evidence="1" id="KW-0812">Transmembrane</keyword>
<evidence type="ECO:0000256" key="1">
    <source>
        <dbReference type="SAM" id="Phobius"/>
    </source>
</evidence>
<evidence type="ECO:0000313" key="3">
    <source>
        <dbReference type="EMBL" id="AGT11165.1"/>
    </source>
</evidence>
<dbReference type="InterPro" id="IPR001054">
    <property type="entry name" value="A/G_cyclase"/>
</dbReference>
<protein>
    <submittedName>
        <fullName evidence="3">Adenylate cyclase</fullName>
        <ecNumber evidence="3">4.6.1.1</ecNumber>
    </submittedName>
</protein>
<reference evidence="3 4" key="1">
    <citation type="journal article" date="2014" name="BMC Genomics">
        <title>Architecture and functions of a multipartite genome of the methylotrophic bacterium Paracoccus aminophilus JCM 7686, containing primary and secondary chromids.</title>
        <authorList>
            <person name="Dziewit L."/>
            <person name="Czarnecki J."/>
            <person name="Wibberg D."/>
            <person name="Radlinska M."/>
            <person name="Mrozek P."/>
            <person name="Szymczak M."/>
            <person name="Schluter A."/>
            <person name="Puhler A."/>
            <person name="Bartosik D."/>
        </authorList>
    </citation>
    <scope>NUCLEOTIDE SEQUENCE [LARGE SCALE GENOMIC DNA]</scope>
    <source>
        <strain evidence="3">JCM 7686</strain>
        <plasmid evidence="4">Plasmid pAMI5</plasmid>
    </source>
</reference>
<gene>
    <name evidence="3" type="ORF">JCM7686_pAMI5p099</name>
</gene>